<accession>A0A8H7A7S2</accession>
<dbReference type="InterPro" id="IPR010080">
    <property type="entry name" value="Thioester_reductase-like_dom"/>
</dbReference>
<evidence type="ECO:0000313" key="6">
    <source>
        <dbReference type="EMBL" id="KAF7502161.1"/>
    </source>
</evidence>
<dbReference type="Gene3D" id="3.30.300.30">
    <property type="match status" value="1"/>
</dbReference>
<dbReference type="EMBL" id="JAACFV010000313">
    <property type="protein sequence ID" value="KAF7502161.1"/>
    <property type="molecule type" value="Genomic_DNA"/>
</dbReference>
<dbReference type="PROSITE" id="PS00455">
    <property type="entry name" value="AMP_BINDING"/>
    <property type="match status" value="1"/>
</dbReference>
<dbReference type="Gene3D" id="3.40.50.720">
    <property type="entry name" value="NAD(P)-binding Rossmann-like Domain"/>
    <property type="match status" value="1"/>
</dbReference>
<dbReference type="Pfam" id="PF00550">
    <property type="entry name" value="PP-binding"/>
    <property type="match status" value="1"/>
</dbReference>
<evidence type="ECO:0000259" key="5">
    <source>
        <dbReference type="PROSITE" id="PS50075"/>
    </source>
</evidence>
<dbReference type="AlphaFoldDB" id="A0A8H7A7S2"/>
<dbReference type="SUPFAM" id="SSF56801">
    <property type="entry name" value="Acetyl-CoA synthetase-like"/>
    <property type="match status" value="1"/>
</dbReference>
<dbReference type="InterPro" id="IPR013120">
    <property type="entry name" value="FAR_NAD-bd"/>
</dbReference>
<organism evidence="6 7">
    <name type="scientific">Endocarpon pusillum</name>
    <dbReference type="NCBI Taxonomy" id="364733"/>
    <lineage>
        <taxon>Eukaryota</taxon>
        <taxon>Fungi</taxon>
        <taxon>Dikarya</taxon>
        <taxon>Ascomycota</taxon>
        <taxon>Pezizomycotina</taxon>
        <taxon>Eurotiomycetes</taxon>
        <taxon>Chaetothyriomycetidae</taxon>
        <taxon>Verrucariales</taxon>
        <taxon>Verrucariaceae</taxon>
        <taxon>Endocarpon</taxon>
    </lineage>
</organism>
<keyword evidence="1" id="KW-0596">Phosphopantetheine</keyword>
<dbReference type="NCBIfam" id="TIGR01746">
    <property type="entry name" value="Thioester-redct"/>
    <property type="match status" value="1"/>
</dbReference>
<keyword evidence="7" id="KW-1185">Reference proteome</keyword>
<proteinExistence type="predicted"/>
<dbReference type="SUPFAM" id="SSF51735">
    <property type="entry name" value="NAD(P)-binding Rossmann-fold domains"/>
    <property type="match status" value="1"/>
</dbReference>
<dbReference type="Gene3D" id="3.40.50.12780">
    <property type="entry name" value="N-terminal domain of ligase-like"/>
    <property type="match status" value="1"/>
</dbReference>
<dbReference type="CDD" id="cd05235">
    <property type="entry name" value="SDR_e1"/>
    <property type="match status" value="1"/>
</dbReference>
<dbReference type="Pfam" id="PF00501">
    <property type="entry name" value="AMP-binding"/>
    <property type="match status" value="1"/>
</dbReference>
<dbReference type="FunFam" id="3.40.50.12780:FF:000014">
    <property type="entry name" value="Nonribosomal peptide synthetase 1"/>
    <property type="match status" value="1"/>
</dbReference>
<dbReference type="Proteomes" id="UP000606974">
    <property type="component" value="Unassembled WGS sequence"/>
</dbReference>
<dbReference type="OrthoDB" id="416786at2759"/>
<dbReference type="InterPro" id="IPR045851">
    <property type="entry name" value="AMP-bd_C_sf"/>
</dbReference>
<reference evidence="6" key="1">
    <citation type="submission" date="2020-02" db="EMBL/GenBank/DDBJ databases">
        <authorList>
            <person name="Palmer J.M."/>
        </authorList>
    </citation>
    <scope>NUCLEOTIDE SEQUENCE</scope>
    <source>
        <strain evidence="6">EPUS1.4</strain>
        <tissue evidence="6">Thallus</tissue>
    </source>
</reference>
<evidence type="ECO:0000313" key="7">
    <source>
        <dbReference type="Proteomes" id="UP000606974"/>
    </source>
</evidence>
<evidence type="ECO:0000256" key="4">
    <source>
        <dbReference type="SAM" id="MobiDB-lite"/>
    </source>
</evidence>
<dbReference type="Gene3D" id="1.10.1200.10">
    <property type="entry name" value="ACP-like"/>
    <property type="match status" value="1"/>
</dbReference>
<dbReference type="InterPro" id="IPR042099">
    <property type="entry name" value="ANL_N_sf"/>
</dbReference>
<sequence length="1084" mass="119892">MDTAPGQALANGHSKSSNLLEAPDDLSPAEYLQIKKWNQTVPEEYHACVHHIFEQEVDKHPNAPAVCAWDGDLTYGELDLLSTRFSFHLVNLGVKRGSYVPFCFEKSLWTVVATAAILKAGGAYVPLDSSHPRERILGVLEDVGAKVVVASPSCAKLLSGLPTSIMTVSAECLSELKSCSEVSPVQVEPADPVLIFFTSGSTGRPKGIVLQHAAIATNARSNAEALGINCESRVLQFAAHGWDVATLDMWTTLMRGGCVCVPSEQDRRSDITGAMERMQVNWVLFTPSFVELVNPVDVPSLKTLVIAGEAMKQGVISEWSERVRLLNAYGPAETGICTVAEYTSATGRAESIGRQISANVCWIVRVDDHEKLAPIGSVGELLVEGPNLALCYLNDEAKTQAAFIQEPRWLKSDRPTRQRRLYKTGDLVKYQADGSIDFIGRKDYQVKVRGQRVELGEIESNLGMHPAVARALVSYPKEGPFKQNLVAVVQASGLAPQQQDPGSDSDIVFIREQECSDLQGELSAFLNHRLPSHMLLDFIIVVRVLPLSSSAKVDRKRVDHWLQSLTVEGSDIIRNYRRAATASGPLPQDDKTALRLSSALAQIIDPLNVGNCTTFLGRDVTLRDLGVNSIQYIKILMFIRRTWGVSVPLAKLTGQQTTVKELARYIENIGENGDDGDVLTLANALLADFRSYIEDLDSYVRSLNLKPKAGAHNISTVFLTGCTGFLGTQILRQLLLEPSIKHIIAHVRAENVIHGFERVILAAKKARWWQDSYTERLEVWLGDLTNPRLGLSEEQWDRLHGRGASPIDTVIHNGAMVNWIEDYNTLKPVNVGSTLELLRVSLGSTSISRFIYVSGGEQANAQERSDRQRAEDAVTFNGYAQTKLVSEMLVRDAGRRGLDRDAQTQFAVVKPGYIIGTVEEGVANPDDFLWRLAAGAIEVNGYNLADQDTFIFISSVDRVANVVLNACLNSEVGASRTTSILDGLTMEEFWAVFRRHFYDMHPMNEEEWLRSLRQTTIRSGETHPLYPCLHMIEKERMKLGNKTHPEKRMSVARKTQIQTAIKNNVKYLLDTGFLPRPNVLVATS</sequence>
<dbReference type="NCBIfam" id="TIGR01733">
    <property type="entry name" value="AA-adenyl-dom"/>
    <property type="match status" value="1"/>
</dbReference>
<comment type="caution">
    <text evidence="6">The sequence shown here is derived from an EMBL/GenBank/DDBJ whole genome shotgun (WGS) entry which is preliminary data.</text>
</comment>
<feature type="domain" description="Carrier" evidence="5">
    <location>
        <begin position="590"/>
        <end position="670"/>
    </location>
</feature>
<name>A0A8H7A7S2_9EURO</name>
<evidence type="ECO:0000256" key="1">
    <source>
        <dbReference type="ARBA" id="ARBA00022450"/>
    </source>
</evidence>
<dbReference type="GO" id="GO:0016874">
    <property type="term" value="F:ligase activity"/>
    <property type="evidence" value="ECO:0007669"/>
    <property type="project" value="UniProtKB-KW"/>
</dbReference>
<dbReference type="SUPFAM" id="SSF47336">
    <property type="entry name" value="ACP-like"/>
    <property type="match status" value="1"/>
</dbReference>
<dbReference type="InterPro" id="IPR010071">
    <property type="entry name" value="AA_adenyl_dom"/>
</dbReference>
<dbReference type="InterPro" id="IPR020845">
    <property type="entry name" value="AMP-binding_CS"/>
</dbReference>
<evidence type="ECO:0000256" key="2">
    <source>
        <dbReference type="ARBA" id="ARBA00022553"/>
    </source>
</evidence>
<feature type="region of interest" description="Disordered" evidence="4">
    <location>
        <begin position="1"/>
        <end position="20"/>
    </location>
</feature>
<evidence type="ECO:0000256" key="3">
    <source>
        <dbReference type="ARBA" id="ARBA00022598"/>
    </source>
</evidence>
<protein>
    <recommendedName>
        <fullName evidence="5">Carrier domain-containing protein</fullName>
    </recommendedName>
</protein>
<dbReference type="Pfam" id="PF07993">
    <property type="entry name" value="NAD_binding_4"/>
    <property type="match status" value="1"/>
</dbReference>
<dbReference type="InterPro" id="IPR009081">
    <property type="entry name" value="PP-bd_ACP"/>
</dbReference>
<keyword evidence="2" id="KW-0597">Phosphoprotein</keyword>
<dbReference type="PANTHER" id="PTHR44845:SF4">
    <property type="entry name" value="NONRIBOSOMAL PEPTIDE SYNTHASE INPA"/>
    <property type="match status" value="1"/>
</dbReference>
<dbReference type="CDD" id="cd05918">
    <property type="entry name" value="A_NRPS_SidN3_like"/>
    <property type="match status" value="1"/>
</dbReference>
<dbReference type="PROSITE" id="PS50075">
    <property type="entry name" value="CARRIER"/>
    <property type="match status" value="1"/>
</dbReference>
<keyword evidence="3" id="KW-0436">Ligase</keyword>
<dbReference type="InterPro" id="IPR036736">
    <property type="entry name" value="ACP-like_sf"/>
</dbReference>
<gene>
    <name evidence="6" type="ORF">GJ744_006875</name>
</gene>
<dbReference type="PANTHER" id="PTHR44845">
    <property type="entry name" value="CARRIER DOMAIN-CONTAINING PROTEIN"/>
    <property type="match status" value="1"/>
</dbReference>
<dbReference type="InterPro" id="IPR000873">
    <property type="entry name" value="AMP-dep_synth/lig_dom"/>
</dbReference>
<dbReference type="InterPro" id="IPR036291">
    <property type="entry name" value="NAD(P)-bd_dom_sf"/>
</dbReference>